<feature type="region of interest" description="Disordered" evidence="1">
    <location>
        <begin position="779"/>
        <end position="840"/>
    </location>
</feature>
<comment type="caution">
    <text evidence="2">The sequence shown here is derived from an EMBL/GenBank/DDBJ whole genome shotgun (WGS) entry which is preliminary data.</text>
</comment>
<protein>
    <submittedName>
        <fullName evidence="2">Uncharacterized protein</fullName>
    </submittedName>
</protein>
<dbReference type="EMBL" id="AYKW01000004">
    <property type="protein sequence ID" value="PIL34968.1"/>
    <property type="molecule type" value="Genomic_DNA"/>
</dbReference>
<evidence type="ECO:0000313" key="2">
    <source>
        <dbReference type="EMBL" id="PIL34968.1"/>
    </source>
</evidence>
<dbReference type="OrthoDB" id="2742223at2759"/>
<accession>A0A2G8SN16</accession>
<reference evidence="2 3" key="1">
    <citation type="journal article" date="2015" name="Sci. Rep.">
        <title>Chromosome-level genome map provides insights into diverse defense mechanisms in the medicinal fungus Ganoderma sinense.</title>
        <authorList>
            <person name="Zhu Y."/>
            <person name="Xu J."/>
            <person name="Sun C."/>
            <person name="Zhou S."/>
            <person name="Xu H."/>
            <person name="Nelson D.R."/>
            <person name="Qian J."/>
            <person name="Song J."/>
            <person name="Luo H."/>
            <person name="Xiang L."/>
            <person name="Li Y."/>
            <person name="Xu Z."/>
            <person name="Ji A."/>
            <person name="Wang L."/>
            <person name="Lu S."/>
            <person name="Hayward A."/>
            <person name="Sun W."/>
            <person name="Li X."/>
            <person name="Schwartz D.C."/>
            <person name="Wang Y."/>
            <person name="Chen S."/>
        </authorList>
    </citation>
    <scope>NUCLEOTIDE SEQUENCE [LARGE SCALE GENOMIC DNA]</scope>
    <source>
        <strain evidence="2 3">ZZ0214-1</strain>
    </source>
</reference>
<feature type="compositionally biased region" description="Pro residues" evidence="1">
    <location>
        <begin position="789"/>
        <end position="804"/>
    </location>
</feature>
<gene>
    <name evidence="2" type="ORF">GSI_02755</name>
</gene>
<sequence length="949" mass="105505">MCTSRHPPVPEGHFHDDPSMSTVVLTHHIDTESPTHPTRSRVSHLLIPCAALRAQIRVIFDSDSKPDPLAPPRLVPWRDWGPHASLRLMLPVHPHPNHISKYVSLVPYGSRMPVVTFDDAGCTRASVYVFDINPLVARHSKHILTQVQSGSGNMTTTTAIVEDVEAALPGVVDPENSAIPFVMYRFGIPLPAMVGSTWRVIEAVRMSMTGFTVTVCRYFEEVVRSNLYLQYKIELAQNGMVNGYSSILSISERLQRLREYASRFRDGIFDHEDLAAHPHYTHQVRSLPQNPTLTQNGRYGMALSVFTPGSAQAGIQSSRYLLPIGRAGKQGLIISRWAIDEAQDLLVMVETADLTLPEQLRRRPDEFCIHFYSLIGWKMTGPTAHPAAALPSLHFFAPPSMHHDIRPIASIVQLHITGQYVIWELATKRYSGPDSVSVEVCNWRTGEVISRIDIGAQAVDVFPLDYPYLLTLPKDLEEDRHFDIYTFSPSGTPNHRICTLQLPEEHVEDDEQIEFHFVYTGDQSQPSEGHFHADLSQSTVVLQFFIEGIEGNREVHYLIPRTTFLAQIREAEARKLSLDQTEGGVLPVPWAAWGSQSCLRLSLYRQHAIHRARVVPFGSRFPLLVVGESDFRSAAVYVFDVNPLVARREKRLLLERQRGPALAEPGSAGIVEDIEAVLPGVVDPNCSSIPYVVYRFELPYGPVEWQFGHKIGSVIMSMTGFTVKLVIWPYHNSKLPSPSTYGTPSTLSTVASSSSSTSFPVSNTPLVVRLADGTLHHLVPTDTLTDSSPPSPSSTPPIPIPPPHLRYRSPAPSSDSDLDSPRPASTTAVDSDSDYDSDPNDLHATGTIAVSRVINPAHVFFLQTTINTPLFRGSERTAYVARSQYPIVPGHVIFRFPAARATTTTPAYPAYTLYGILALIEPTYFVFHMSLIPYVTNYITTLHITPSTE</sequence>
<dbReference type="AlphaFoldDB" id="A0A2G8SN16"/>
<feature type="region of interest" description="Disordered" evidence="1">
    <location>
        <begin position="737"/>
        <end position="760"/>
    </location>
</feature>
<dbReference type="Proteomes" id="UP000230002">
    <property type="component" value="Unassembled WGS sequence"/>
</dbReference>
<organism evidence="2 3">
    <name type="scientific">Ganoderma sinense ZZ0214-1</name>
    <dbReference type="NCBI Taxonomy" id="1077348"/>
    <lineage>
        <taxon>Eukaryota</taxon>
        <taxon>Fungi</taxon>
        <taxon>Dikarya</taxon>
        <taxon>Basidiomycota</taxon>
        <taxon>Agaricomycotina</taxon>
        <taxon>Agaricomycetes</taxon>
        <taxon>Polyporales</taxon>
        <taxon>Polyporaceae</taxon>
        <taxon>Ganoderma</taxon>
    </lineage>
</organism>
<feature type="compositionally biased region" description="Low complexity" evidence="1">
    <location>
        <begin position="743"/>
        <end position="760"/>
    </location>
</feature>
<evidence type="ECO:0000313" key="3">
    <source>
        <dbReference type="Proteomes" id="UP000230002"/>
    </source>
</evidence>
<keyword evidence="3" id="KW-1185">Reference proteome</keyword>
<name>A0A2G8SN16_9APHY</name>
<evidence type="ECO:0000256" key="1">
    <source>
        <dbReference type="SAM" id="MobiDB-lite"/>
    </source>
</evidence>
<feature type="compositionally biased region" description="Low complexity" evidence="1">
    <location>
        <begin position="808"/>
        <end position="825"/>
    </location>
</feature>
<proteinExistence type="predicted"/>